<protein>
    <recommendedName>
        <fullName evidence="7">Major facilitator superfamily (MFS) profile domain-containing protein</fullName>
    </recommendedName>
</protein>
<feature type="transmembrane region" description="Helical" evidence="6">
    <location>
        <begin position="519"/>
        <end position="542"/>
    </location>
</feature>
<dbReference type="PANTHER" id="PTHR43791:SF36">
    <property type="entry name" value="TRANSPORTER, PUTATIVE (AFU_ORTHOLOGUE AFUA_6G08340)-RELATED"/>
    <property type="match status" value="1"/>
</dbReference>
<dbReference type="InterPro" id="IPR020846">
    <property type="entry name" value="MFS_dom"/>
</dbReference>
<evidence type="ECO:0000256" key="4">
    <source>
        <dbReference type="ARBA" id="ARBA00022989"/>
    </source>
</evidence>
<dbReference type="EMBL" id="FNXT01001213">
    <property type="protein sequence ID" value="SZX74369.1"/>
    <property type="molecule type" value="Genomic_DNA"/>
</dbReference>
<organism evidence="8 9">
    <name type="scientific">Tetradesmus obliquus</name>
    <name type="common">Green alga</name>
    <name type="synonym">Acutodesmus obliquus</name>
    <dbReference type="NCBI Taxonomy" id="3088"/>
    <lineage>
        <taxon>Eukaryota</taxon>
        <taxon>Viridiplantae</taxon>
        <taxon>Chlorophyta</taxon>
        <taxon>core chlorophytes</taxon>
        <taxon>Chlorophyceae</taxon>
        <taxon>CS clade</taxon>
        <taxon>Sphaeropleales</taxon>
        <taxon>Scenedesmaceae</taxon>
        <taxon>Tetradesmus</taxon>
    </lineage>
</organism>
<dbReference type="Proteomes" id="UP000256970">
    <property type="component" value="Unassembled WGS sequence"/>
</dbReference>
<evidence type="ECO:0000256" key="3">
    <source>
        <dbReference type="ARBA" id="ARBA00022692"/>
    </source>
</evidence>
<comment type="subcellular location">
    <subcellularLocation>
        <location evidence="1">Membrane</location>
        <topology evidence="1">Multi-pass membrane protein</topology>
    </subcellularLocation>
</comment>
<evidence type="ECO:0000259" key="7">
    <source>
        <dbReference type="PROSITE" id="PS50850"/>
    </source>
</evidence>
<keyword evidence="3 6" id="KW-0812">Transmembrane</keyword>
<feature type="transmembrane region" description="Helical" evidence="6">
    <location>
        <begin position="301"/>
        <end position="321"/>
    </location>
</feature>
<dbReference type="Gene3D" id="1.20.1250.20">
    <property type="entry name" value="MFS general substrate transporter like domains"/>
    <property type="match status" value="2"/>
</dbReference>
<dbReference type="GO" id="GO:0022857">
    <property type="term" value="F:transmembrane transporter activity"/>
    <property type="evidence" value="ECO:0007669"/>
    <property type="project" value="InterPro"/>
</dbReference>
<dbReference type="Pfam" id="PF07690">
    <property type="entry name" value="MFS_1"/>
    <property type="match status" value="1"/>
</dbReference>
<sequence length="632" mass="67283">MGRDKADQQGKAPSFSKRLPSKIIASYFLTSKGVTDQSDGKLPPVTAEVADQEDGEEELDLGAIIRKVSRVLMPICFLAGVLNYLDRTNLNFAALQLNAELGFTPQDYGLGAGFFSLGEAPAAAAATAAAGAAAAVAAVAAAALCMRAMHSSADAVGPMQQLLFARYGIGHVPSTFVTMRCGARWWYSSITIAWGVVATCAALIHNRTGLFLQRFFLGITEAALIHNRTGLFLQRFFLGITEAGAIPSALHLMSQFYPVQMRTKPFTAVTLANVVSVVFAAPLAAGLMALHGRGGLKGWQWLFIIEGIPSVILGVAMMVFVPSHPLSAWMLTPRERKHLHLTVHQGNRVEAAAATKQLQWKQMITLSVEVLKMPLMWYFSIAAFLWVLCVFSLNSWMAIIIKNMLAGTALQGSTSSGGNSAVNTLHATLLSAIPYFCAAISMWSTAWSSERHKERTLHVGLPCVVGGIVLAFFKELYVANFVAGFAAIVIAMACAYSGQSVMFAKITELLDTQHAGVGLAIFNAVGAAIGGFSGPWTVGAIVGQVGSFVPAMVYMGMFLLAAGLMLTGWGIYEQVCKRRRARLALPAEDEVVNDVAGSLTGSLTGQQQQLELTGKDAGATLLLPASVGAKNE</sequence>
<keyword evidence="2" id="KW-0813">Transport</keyword>
<feature type="transmembrane region" description="Helical" evidence="6">
    <location>
        <begin position="456"/>
        <end position="473"/>
    </location>
</feature>
<evidence type="ECO:0000256" key="2">
    <source>
        <dbReference type="ARBA" id="ARBA00022448"/>
    </source>
</evidence>
<evidence type="ECO:0000256" key="5">
    <source>
        <dbReference type="ARBA" id="ARBA00023136"/>
    </source>
</evidence>
<dbReference type="GO" id="GO:0016020">
    <property type="term" value="C:membrane"/>
    <property type="evidence" value="ECO:0007669"/>
    <property type="project" value="UniProtKB-SubCell"/>
</dbReference>
<feature type="transmembrane region" description="Helical" evidence="6">
    <location>
        <begin position="185"/>
        <end position="204"/>
    </location>
</feature>
<feature type="transmembrane region" description="Helical" evidence="6">
    <location>
        <begin position="375"/>
        <end position="401"/>
    </location>
</feature>
<feature type="transmembrane region" description="Helical" evidence="6">
    <location>
        <begin position="68"/>
        <end position="85"/>
    </location>
</feature>
<dbReference type="PANTHER" id="PTHR43791">
    <property type="entry name" value="PERMEASE-RELATED"/>
    <property type="match status" value="1"/>
</dbReference>
<evidence type="ECO:0000256" key="6">
    <source>
        <dbReference type="SAM" id="Phobius"/>
    </source>
</evidence>
<keyword evidence="4 6" id="KW-1133">Transmembrane helix</keyword>
<gene>
    <name evidence="8" type="ORF">BQ4739_LOCUS14648</name>
</gene>
<evidence type="ECO:0000313" key="9">
    <source>
        <dbReference type="Proteomes" id="UP000256970"/>
    </source>
</evidence>
<name>A0A383WBA1_TETOB</name>
<feature type="domain" description="Major facilitator superfamily (MFS) profile" evidence="7">
    <location>
        <begin position="72"/>
        <end position="580"/>
    </location>
</feature>
<reference evidence="8 9" key="1">
    <citation type="submission" date="2016-10" db="EMBL/GenBank/DDBJ databases">
        <authorList>
            <person name="Cai Z."/>
        </authorList>
    </citation>
    <scope>NUCLEOTIDE SEQUENCE [LARGE SCALE GENOMIC DNA]</scope>
</reference>
<dbReference type="SUPFAM" id="SSF103473">
    <property type="entry name" value="MFS general substrate transporter"/>
    <property type="match status" value="2"/>
</dbReference>
<evidence type="ECO:0000313" key="8">
    <source>
        <dbReference type="EMBL" id="SZX74369.1"/>
    </source>
</evidence>
<keyword evidence="9" id="KW-1185">Reference proteome</keyword>
<dbReference type="InterPro" id="IPR011701">
    <property type="entry name" value="MFS"/>
</dbReference>
<accession>A0A383WBA1</accession>
<proteinExistence type="predicted"/>
<dbReference type="PROSITE" id="PS50850">
    <property type="entry name" value="MFS"/>
    <property type="match status" value="1"/>
</dbReference>
<feature type="transmembrane region" description="Helical" evidence="6">
    <location>
        <begin position="479"/>
        <end position="498"/>
    </location>
</feature>
<feature type="transmembrane region" description="Helical" evidence="6">
    <location>
        <begin position="122"/>
        <end position="144"/>
    </location>
</feature>
<evidence type="ECO:0000256" key="1">
    <source>
        <dbReference type="ARBA" id="ARBA00004141"/>
    </source>
</evidence>
<feature type="transmembrane region" description="Helical" evidence="6">
    <location>
        <begin position="266"/>
        <end position="289"/>
    </location>
</feature>
<dbReference type="InterPro" id="IPR036259">
    <property type="entry name" value="MFS_trans_sf"/>
</dbReference>
<dbReference type="AlphaFoldDB" id="A0A383WBA1"/>
<keyword evidence="5 6" id="KW-0472">Membrane</keyword>
<feature type="transmembrane region" description="Helical" evidence="6">
    <location>
        <begin position="421"/>
        <end position="444"/>
    </location>
</feature>
<dbReference type="STRING" id="3088.A0A383WBA1"/>
<feature type="transmembrane region" description="Helical" evidence="6">
    <location>
        <begin position="548"/>
        <end position="572"/>
    </location>
</feature>
<feature type="transmembrane region" description="Helical" evidence="6">
    <location>
        <begin position="236"/>
        <end position="254"/>
    </location>
</feature>